<dbReference type="Gene3D" id="2.170.130.10">
    <property type="entry name" value="TonB-dependent receptor, plug domain"/>
    <property type="match status" value="1"/>
</dbReference>
<evidence type="ECO:0000256" key="4">
    <source>
        <dbReference type="SAM" id="SignalP"/>
    </source>
</evidence>
<evidence type="ECO:0000259" key="5">
    <source>
        <dbReference type="Pfam" id="PF14905"/>
    </source>
</evidence>
<dbReference type="GO" id="GO:0009279">
    <property type="term" value="C:cell outer membrane"/>
    <property type="evidence" value="ECO:0007669"/>
    <property type="project" value="UniProtKB-SubCell"/>
</dbReference>
<dbReference type="PANTHER" id="PTHR40980:SF4">
    <property type="entry name" value="TONB-DEPENDENT RECEPTOR-LIKE BETA-BARREL DOMAIN-CONTAINING PROTEIN"/>
    <property type="match status" value="1"/>
</dbReference>
<reference evidence="6" key="2">
    <citation type="journal article" date="2021" name="PeerJ">
        <title>Extensive microbial diversity within the chicken gut microbiome revealed by metagenomics and culture.</title>
        <authorList>
            <person name="Gilroy R."/>
            <person name="Ravi A."/>
            <person name="Getino M."/>
            <person name="Pursley I."/>
            <person name="Horton D.L."/>
            <person name="Alikhan N.F."/>
            <person name="Baker D."/>
            <person name="Gharbi K."/>
            <person name="Hall N."/>
            <person name="Watson M."/>
            <person name="Adriaenssens E.M."/>
            <person name="Foster-Nyarko E."/>
            <person name="Jarju S."/>
            <person name="Secka A."/>
            <person name="Antonio M."/>
            <person name="Oren A."/>
            <person name="Chaudhuri R.R."/>
            <person name="La Ragione R."/>
            <person name="Hildebrand F."/>
            <person name="Pallen M.J."/>
        </authorList>
    </citation>
    <scope>NUCLEOTIDE SEQUENCE</scope>
    <source>
        <strain evidence="6">15467</strain>
    </source>
</reference>
<dbReference type="InterPro" id="IPR041700">
    <property type="entry name" value="OMP_b-brl_3"/>
</dbReference>
<sequence>MKRSPLTIFLLFCVIISGSAQDNSSGIDKIHGVVLSENQTPVSGAVVTCINRSDSSVICWTVTDSTGAFVIEDTGGDFSNSILEISFLGYEKLQLMPQEGQIVATLQESSLELDAATVTASSATLRRKSGKFIYSPNIVETEGLDSYEMLRYTPLLRVEDNVVSILGKGASQIYINGRKPVMDDASLMEMLRSIPAGQIENIEIITTPGSAYKASTTGGIVNISMKKNQTQGLTGSASVTGSYNTERFTPRASLYLGYSKKKFNASASFSYSRYNTLNETDTYYSYGDTRTDILNSARTTDIATSINGNFNATYDFTPESTLGASLHIGGGEGKFESDIKTVTSSEQTGEKHSFSKERTRQPFERPKIGAAVYYNLKTDGNGSNLDLSANYSGSLDSSLGEMEYPYSIFKQNRSVESHGWEFMGKYEHDFEDESILEAGYEFNYTNIDYDFIRKDFNGVQYADNPDYSNNFIYDESINALYVTYDRMWTDALNTIIGVRAEHTHIKGNLRNTGEKFEHNYIDFFPQVSISLDLADGDHNLSLDFSQSIGRPFYNYLNPFKIWTSENTYTMGNPDVKPLKYTDIDFYYTMFGDYVFGAYYSHEADSYSEYAMDSGENTTVSSITNFGSCHNLSFYFNLNKSLFNGVWRLSANAEANYEIQNGSIEGRDAGYEYWYASAGIYNIFRISSARKITGRLSYAYYTPSRGIFWKSRNKHLLGISISKEFKFGGTLNLDCSNLLNYAPTRRYRSADYSSANYIHTNNITVQLKYTQSFGHSRVKGARDRSSSKMFSRFKN</sequence>
<dbReference type="SUPFAM" id="SSF56935">
    <property type="entry name" value="Porins"/>
    <property type="match status" value="1"/>
</dbReference>
<name>A0A9D9DKL7_9BACT</name>
<dbReference type="SUPFAM" id="SSF49464">
    <property type="entry name" value="Carboxypeptidase regulatory domain-like"/>
    <property type="match status" value="1"/>
</dbReference>
<accession>A0A9D9DKL7</accession>
<evidence type="ECO:0000313" key="6">
    <source>
        <dbReference type="EMBL" id="MBO8429339.1"/>
    </source>
</evidence>
<dbReference type="InterPro" id="IPR037066">
    <property type="entry name" value="Plug_dom_sf"/>
</dbReference>
<dbReference type="InterPro" id="IPR036942">
    <property type="entry name" value="Beta-barrel_TonB_sf"/>
</dbReference>
<comment type="caution">
    <text evidence="6">The sequence shown here is derived from an EMBL/GenBank/DDBJ whole genome shotgun (WGS) entry which is preliminary data.</text>
</comment>
<proteinExistence type="predicted"/>
<evidence type="ECO:0000256" key="3">
    <source>
        <dbReference type="ARBA" id="ARBA00023237"/>
    </source>
</evidence>
<feature type="chain" id="PRO_5039622387" evidence="4">
    <location>
        <begin position="21"/>
        <end position="794"/>
    </location>
</feature>
<dbReference type="PANTHER" id="PTHR40980">
    <property type="entry name" value="PLUG DOMAIN-CONTAINING PROTEIN"/>
    <property type="match status" value="1"/>
</dbReference>
<dbReference type="Gene3D" id="2.40.170.20">
    <property type="entry name" value="TonB-dependent receptor, beta-barrel domain"/>
    <property type="match status" value="1"/>
</dbReference>
<organism evidence="6 7">
    <name type="scientific">Candidatus Egerieousia excrementavium</name>
    <dbReference type="NCBI Taxonomy" id="2840778"/>
    <lineage>
        <taxon>Bacteria</taxon>
        <taxon>Pseudomonadati</taxon>
        <taxon>Bacteroidota</taxon>
        <taxon>Bacteroidia</taxon>
        <taxon>Bacteroidales</taxon>
        <taxon>Candidatus Egerieousia</taxon>
    </lineage>
</organism>
<gene>
    <name evidence="6" type="ORF">IAC68_05360</name>
</gene>
<dbReference type="EMBL" id="JADINB010000122">
    <property type="protein sequence ID" value="MBO8429339.1"/>
    <property type="molecule type" value="Genomic_DNA"/>
</dbReference>
<comment type="subcellular location">
    <subcellularLocation>
        <location evidence="1">Cell outer membrane</location>
    </subcellularLocation>
</comment>
<keyword evidence="4" id="KW-0732">Signal</keyword>
<keyword evidence="2" id="KW-0472">Membrane</keyword>
<protein>
    <submittedName>
        <fullName evidence="6">Outer membrane beta-barrel protein</fullName>
    </submittedName>
</protein>
<feature type="signal peptide" evidence="4">
    <location>
        <begin position="1"/>
        <end position="20"/>
    </location>
</feature>
<reference evidence="6" key="1">
    <citation type="submission" date="2020-10" db="EMBL/GenBank/DDBJ databases">
        <authorList>
            <person name="Gilroy R."/>
        </authorList>
    </citation>
    <scope>NUCLEOTIDE SEQUENCE</scope>
    <source>
        <strain evidence="6">15467</strain>
    </source>
</reference>
<evidence type="ECO:0000256" key="2">
    <source>
        <dbReference type="ARBA" id="ARBA00023136"/>
    </source>
</evidence>
<dbReference type="InterPro" id="IPR008969">
    <property type="entry name" value="CarboxyPept-like_regulatory"/>
</dbReference>
<keyword evidence="3" id="KW-0998">Cell outer membrane</keyword>
<feature type="domain" description="Outer membrane protein beta-barrel" evidence="5">
    <location>
        <begin position="377"/>
        <end position="768"/>
    </location>
</feature>
<dbReference type="AlphaFoldDB" id="A0A9D9DKL7"/>
<evidence type="ECO:0000256" key="1">
    <source>
        <dbReference type="ARBA" id="ARBA00004442"/>
    </source>
</evidence>
<evidence type="ECO:0000313" key="7">
    <source>
        <dbReference type="Proteomes" id="UP000823635"/>
    </source>
</evidence>
<dbReference type="Proteomes" id="UP000823635">
    <property type="component" value="Unassembled WGS sequence"/>
</dbReference>
<dbReference type="Pfam" id="PF14905">
    <property type="entry name" value="OMP_b-brl_3"/>
    <property type="match status" value="1"/>
</dbReference>